<comment type="caution">
    <text evidence="3">The sequence shown here is derived from an EMBL/GenBank/DDBJ whole genome shotgun (WGS) entry which is preliminary data.</text>
</comment>
<dbReference type="SUPFAM" id="SSF50037">
    <property type="entry name" value="C-terminal domain of transcriptional repressors"/>
    <property type="match status" value="1"/>
</dbReference>
<proteinExistence type="predicted"/>
<feature type="domain" description="Ferrous iron transporter FeoA-like" evidence="2">
    <location>
        <begin position="18"/>
        <end position="96"/>
    </location>
</feature>
<dbReference type="GeneID" id="77320547"/>
<keyword evidence="4" id="KW-1185">Reference proteome</keyword>
<accession>A0ABT3KWM7</accession>
<sequence>MNIDAAALPHSGAGPARAGLDSLPLHAQAVVTGLLPASDALEQGVLLRLLEIGFLPGEAVRVLARGGVGADPIAVRVGQSTFALRRREASMVQVRLQGPQDLAAQPPQTSGREA</sequence>
<evidence type="ECO:0000313" key="4">
    <source>
        <dbReference type="Proteomes" id="UP001208935"/>
    </source>
</evidence>
<dbReference type="InterPro" id="IPR008988">
    <property type="entry name" value="Transcriptional_repressor_C"/>
</dbReference>
<dbReference type="EMBL" id="QZCW01000002">
    <property type="protein sequence ID" value="MCW5322309.1"/>
    <property type="molecule type" value="Genomic_DNA"/>
</dbReference>
<dbReference type="SMART" id="SM00899">
    <property type="entry name" value="FeoA"/>
    <property type="match status" value="1"/>
</dbReference>
<gene>
    <name evidence="3" type="ORF">D5039_14460</name>
</gene>
<dbReference type="InterPro" id="IPR052713">
    <property type="entry name" value="FeoA"/>
</dbReference>
<dbReference type="PANTHER" id="PTHR42954">
    <property type="entry name" value="FE(2+) TRANSPORT PROTEIN A"/>
    <property type="match status" value="1"/>
</dbReference>
<dbReference type="Pfam" id="PF04023">
    <property type="entry name" value="FeoA"/>
    <property type="match status" value="1"/>
</dbReference>
<dbReference type="RefSeq" id="WP_265282669.1">
    <property type="nucleotide sequence ID" value="NZ_QZCW01000002.1"/>
</dbReference>
<keyword evidence="1" id="KW-0408">Iron</keyword>
<evidence type="ECO:0000313" key="3">
    <source>
        <dbReference type="EMBL" id="MCW5322309.1"/>
    </source>
</evidence>
<dbReference type="InterPro" id="IPR007167">
    <property type="entry name" value="Fe-transptr_FeoA-like"/>
</dbReference>
<dbReference type="Proteomes" id="UP001208935">
    <property type="component" value="Unassembled WGS sequence"/>
</dbReference>
<protein>
    <submittedName>
        <fullName evidence="3">Ferrous iron transport protein A</fullName>
    </submittedName>
</protein>
<reference evidence="4" key="1">
    <citation type="submission" date="2023-07" db="EMBL/GenBank/DDBJ databases">
        <title>Verminephrobacter genomes.</title>
        <authorList>
            <person name="Lund M.B."/>
        </authorList>
    </citation>
    <scope>NUCLEOTIDE SEQUENCE [LARGE SCALE GENOMIC DNA]</scope>
    <source>
        <strain evidence="4">AtM5-05</strain>
    </source>
</reference>
<name>A0ABT3KWM7_9BURK</name>
<organism evidence="3 4">
    <name type="scientific">Verminephrobacter aporrectodeae subsp. tuberculatae</name>
    <dbReference type="NCBI Taxonomy" id="1110392"/>
    <lineage>
        <taxon>Bacteria</taxon>
        <taxon>Pseudomonadati</taxon>
        <taxon>Pseudomonadota</taxon>
        <taxon>Betaproteobacteria</taxon>
        <taxon>Burkholderiales</taxon>
        <taxon>Comamonadaceae</taxon>
        <taxon>Verminephrobacter</taxon>
    </lineage>
</organism>
<evidence type="ECO:0000259" key="2">
    <source>
        <dbReference type="SMART" id="SM00899"/>
    </source>
</evidence>
<dbReference type="PANTHER" id="PTHR42954:SF2">
    <property type="entry name" value="FE(2+) TRANSPORT PROTEIN A"/>
    <property type="match status" value="1"/>
</dbReference>
<evidence type="ECO:0000256" key="1">
    <source>
        <dbReference type="ARBA" id="ARBA00023004"/>
    </source>
</evidence>
<dbReference type="InterPro" id="IPR038157">
    <property type="entry name" value="FeoA_core_dom"/>
</dbReference>
<dbReference type="Gene3D" id="2.30.30.90">
    <property type="match status" value="1"/>
</dbReference>